<evidence type="ECO:0000259" key="2">
    <source>
        <dbReference type="PROSITE" id="PS50983"/>
    </source>
</evidence>
<name>A0A7M1LJ73_9BACT</name>
<sequence>MRVLLFLFLAIFSLNANYNCENCENLDPNKVQKVYASNPVILYQLYAVDKSKAAGLVFEFWDIEKEFLDENFTNLPVVGGFFGQGRTPNIEQVLALRPDLILASTNTTELYQNIFKKTKIPVLYLDALTIEDSLNSFEILGEFLDASNRAKNLKISP</sequence>
<feature type="signal peptide" evidence="1">
    <location>
        <begin position="1"/>
        <end position="18"/>
    </location>
</feature>
<feature type="domain" description="Fe/B12 periplasmic-binding" evidence="2">
    <location>
        <begin position="33"/>
        <end position="157"/>
    </location>
</feature>
<dbReference type="Proteomes" id="UP000594749">
    <property type="component" value="Chromosome"/>
</dbReference>
<dbReference type="InterPro" id="IPR002491">
    <property type="entry name" value="ABC_transptr_periplasmic_BD"/>
</dbReference>
<dbReference type="Pfam" id="PF01497">
    <property type="entry name" value="Peripla_BP_2"/>
    <property type="match status" value="1"/>
</dbReference>
<dbReference type="InterPro" id="IPR050902">
    <property type="entry name" value="ABC_Transporter_SBP"/>
</dbReference>
<gene>
    <name evidence="3" type="ORF">IMC76_04025</name>
</gene>
<dbReference type="SUPFAM" id="SSF53807">
    <property type="entry name" value="Helical backbone' metal receptor"/>
    <property type="match status" value="1"/>
</dbReference>
<keyword evidence="4" id="KW-1185">Reference proteome</keyword>
<dbReference type="EMBL" id="CP063078">
    <property type="protein sequence ID" value="QOQ87974.1"/>
    <property type="molecule type" value="Genomic_DNA"/>
</dbReference>
<evidence type="ECO:0000313" key="3">
    <source>
        <dbReference type="EMBL" id="QOQ87974.1"/>
    </source>
</evidence>
<evidence type="ECO:0000313" key="4">
    <source>
        <dbReference type="Proteomes" id="UP000594749"/>
    </source>
</evidence>
<protein>
    <submittedName>
        <fullName evidence="3">ABC transporter substrate-binding protein</fullName>
    </submittedName>
</protein>
<organism evidence="3 4">
    <name type="scientific">Campylobacter corcagiensis</name>
    <dbReference type="NCBI Taxonomy" id="1448857"/>
    <lineage>
        <taxon>Bacteria</taxon>
        <taxon>Pseudomonadati</taxon>
        <taxon>Campylobacterota</taxon>
        <taxon>Epsilonproteobacteria</taxon>
        <taxon>Campylobacterales</taxon>
        <taxon>Campylobacteraceae</taxon>
        <taxon>Campylobacter</taxon>
    </lineage>
</organism>
<evidence type="ECO:0000256" key="1">
    <source>
        <dbReference type="SAM" id="SignalP"/>
    </source>
</evidence>
<proteinExistence type="predicted"/>
<dbReference type="PANTHER" id="PTHR30535:SF34">
    <property type="entry name" value="MOLYBDATE-BINDING PROTEIN MOLA"/>
    <property type="match status" value="1"/>
</dbReference>
<keyword evidence="1" id="KW-0732">Signal</keyword>
<accession>A0A7M1LJ73</accession>
<reference evidence="3 4" key="1">
    <citation type="submission" date="2020-10" db="EMBL/GenBank/DDBJ databases">
        <title>Campylobacter and Helicobacter PacBio genomes.</title>
        <authorList>
            <person name="Lane C."/>
        </authorList>
    </citation>
    <scope>NUCLEOTIDE SEQUENCE [LARGE SCALE GENOMIC DNA]</scope>
    <source>
        <strain evidence="3 4">2016D-0077</strain>
    </source>
</reference>
<dbReference type="PROSITE" id="PS50983">
    <property type="entry name" value="FE_B12_PBP"/>
    <property type="match status" value="1"/>
</dbReference>
<feature type="chain" id="PRO_5029536006" evidence="1">
    <location>
        <begin position="19"/>
        <end position="157"/>
    </location>
</feature>
<dbReference type="PANTHER" id="PTHR30535">
    <property type="entry name" value="VITAMIN B12-BINDING PROTEIN"/>
    <property type="match status" value="1"/>
</dbReference>
<dbReference type="Gene3D" id="3.40.50.1980">
    <property type="entry name" value="Nitrogenase molybdenum iron protein domain"/>
    <property type="match status" value="1"/>
</dbReference>
<dbReference type="AlphaFoldDB" id="A0A7M1LJ73"/>